<dbReference type="RefSeq" id="WP_173576691.1">
    <property type="nucleotide sequence ID" value="NZ_WOSW01000008.1"/>
</dbReference>
<protein>
    <submittedName>
        <fullName evidence="5">MarR family transcriptional regulator</fullName>
    </submittedName>
</protein>
<sequence>MKNETPGPSAPPDETLATRLMDALKPLVRNNQAEIMALTAELDLTLSQGRILLELSKAEEDLANTDIATRITLSVAATTRAVDALYRSGLVTRREDEADRRIKRIGLTNQGRAIISAIMEIKRRSVERFIAALSSDERTALDAAVNTIATLTATRWPADPDTSMSSFREPRA</sequence>
<dbReference type="PROSITE" id="PS50995">
    <property type="entry name" value="HTH_MARR_2"/>
    <property type="match status" value="1"/>
</dbReference>
<keyword evidence="2" id="KW-0238">DNA-binding</keyword>
<proteinExistence type="predicted"/>
<dbReference type="PANTHER" id="PTHR42756">
    <property type="entry name" value="TRANSCRIPTIONAL REGULATOR, MARR"/>
    <property type="match status" value="1"/>
</dbReference>
<organism evidence="5 6">
    <name type="scientific">Acetobacter fallax</name>
    <dbReference type="NCBI Taxonomy" id="1737473"/>
    <lineage>
        <taxon>Bacteria</taxon>
        <taxon>Pseudomonadati</taxon>
        <taxon>Pseudomonadota</taxon>
        <taxon>Alphaproteobacteria</taxon>
        <taxon>Acetobacterales</taxon>
        <taxon>Acetobacteraceae</taxon>
        <taxon>Acetobacter</taxon>
    </lineage>
</organism>
<keyword evidence="1" id="KW-0805">Transcription regulation</keyword>
<dbReference type="InterPro" id="IPR036390">
    <property type="entry name" value="WH_DNA-bd_sf"/>
</dbReference>
<evidence type="ECO:0000256" key="1">
    <source>
        <dbReference type="ARBA" id="ARBA00023015"/>
    </source>
</evidence>
<dbReference type="Pfam" id="PF01047">
    <property type="entry name" value="MarR"/>
    <property type="match status" value="1"/>
</dbReference>
<name>A0ABX0KCD0_9PROT</name>
<dbReference type="EMBL" id="WOSW01000008">
    <property type="protein sequence ID" value="NHO32160.1"/>
    <property type="molecule type" value="Genomic_DNA"/>
</dbReference>
<keyword evidence="3" id="KW-0804">Transcription</keyword>
<feature type="domain" description="HTH marR-type" evidence="4">
    <location>
        <begin position="17"/>
        <end position="150"/>
    </location>
</feature>
<dbReference type="Proteomes" id="UP000615326">
    <property type="component" value="Unassembled WGS sequence"/>
</dbReference>
<dbReference type="InterPro" id="IPR000835">
    <property type="entry name" value="HTH_MarR-typ"/>
</dbReference>
<comment type="caution">
    <text evidence="5">The sequence shown here is derived from an EMBL/GenBank/DDBJ whole genome shotgun (WGS) entry which is preliminary data.</text>
</comment>
<reference evidence="5 6" key="1">
    <citation type="journal article" date="2020" name="Int. J. Syst. Evol. Microbiol.">
        <title>Novel acetic acid bacteria from cider fermentations: Acetobacter conturbans sp. nov. and Acetobacter fallax sp. nov.</title>
        <authorList>
            <person name="Sombolestani A.S."/>
            <person name="Cleenwerck I."/>
            <person name="Cnockaert M."/>
            <person name="Borremans W."/>
            <person name="Wieme A.D."/>
            <person name="De Vuyst L."/>
            <person name="Vandamme P."/>
        </authorList>
    </citation>
    <scope>NUCLEOTIDE SEQUENCE [LARGE SCALE GENOMIC DNA]</scope>
    <source>
        <strain evidence="5 6">LMG 1637</strain>
    </source>
</reference>
<keyword evidence="6" id="KW-1185">Reference proteome</keyword>
<dbReference type="SMART" id="SM00347">
    <property type="entry name" value="HTH_MARR"/>
    <property type="match status" value="1"/>
</dbReference>
<dbReference type="SUPFAM" id="SSF46785">
    <property type="entry name" value="Winged helix' DNA-binding domain"/>
    <property type="match status" value="1"/>
</dbReference>
<evidence type="ECO:0000313" key="6">
    <source>
        <dbReference type="Proteomes" id="UP000615326"/>
    </source>
</evidence>
<dbReference type="InterPro" id="IPR036388">
    <property type="entry name" value="WH-like_DNA-bd_sf"/>
</dbReference>
<accession>A0ABX0KCD0</accession>
<gene>
    <name evidence="5" type="ORF">GOB84_06210</name>
</gene>
<evidence type="ECO:0000256" key="3">
    <source>
        <dbReference type="ARBA" id="ARBA00023163"/>
    </source>
</evidence>
<dbReference type="PANTHER" id="PTHR42756:SF1">
    <property type="entry name" value="TRANSCRIPTIONAL REPRESSOR OF EMRAB OPERON"/>
    <property type="match status" value="1"/>
</dbReference>
<evidence type="ECO:0000256" key="2">
    <source>
        <dbReference type="ARBA" id="ARBA00023125"/>
    </source>
</evidence>
<evidence type="ECO:0000313" key="5">
    <source>
        <dbReference type="EMBL" id="NHO32160.1"/>
    </source>
</evidence>
<dbReference type="Gene3D" id="1.10.10.10">
    <property type="entry name" value="Winged helix-like DNA-binding domain superfamily/Winged helix DNA-binding domain"/>
    <property type="match status" value="1"/>
</dbReference>
<evidence type="ECO:0000259" key="4">
    <source>
        <dbReference type="PROSITE" id="PS50995"/>
    </source>
</evidence>
<dbReference type="PRINTS" id="PR00598">
    <property type="entry name" value="HTHMARR"/>
</dbReference>